<evidence type="ECO:0000313" key="11">
    <source>
        <dbReference type="EMBL" id="CAD8246869.1"/>
    </source>
</evidence>
<keyword evidence="2" id="KW-0963">Cytoplasm</keyword>
<dbReference type="InterPro" id="IPR020568">
    <property type="entry name" value="Ribosomal_Su5_D2-typ_SF"/>
</dbReference>
<dbReference type="SUPFAM" id="SSF52540">
    <property type="entry name" value="P-loop containing nucleoside triphosphate hydrolases"/>
    <property type="match status" value="1"/>
</dbReference>
<dbReference type="InterPro" id="IPR027417">
    <property type="entry name" value="P-loop_NTPase"/>
</dbReference>
<dbReference type="Gene3D" id="3.30.70.240">
    <property type="match status" value="1"/>
</dbReference>
<dbReference type="InterPro" id="IPR009000">
    <property type="entry name" value="Transl_B-barrel_sf"/>
</dbReference>
<dbReference type="Gene3D" id="2.40.30.10">
    <property type="entry name" value="Translation factors"/>
    <property type="match status" value="1"/>
</dbReference>
<comment type="catalytic activity">
    <reaction evidence="7">
        <text>GTP + H2O = GDP + phosphate + H(+)</text>
        <dbReference type="Rhea" id="RHEA:19669"/>
        <dbReference type="ChEBI" id="CHEBI:15377"/>
        <dbReference type="ChEBI" id="CHEBI:15378"/>
        <dbReference type="ChEBI" id="CHEBI:37565"/>
        <dbReference type="ChEBI" id="CHEBI:43474"/>
        <dbReference type="ChEBI" id="CHEBI:58189"/>
    </reaction>
</comment>
<dbReference type="InterPro" id="IPR005225">
    <property type="entry name" value="Small_GTP-bd"/>
</dbReference>
<dbReference type="GO" id="GO:0003924">
    <property type="term" value="F:GTPase activity"/>
    <property type="evidence" value="ECO:0007669"/>
    <property type="project" value="InterPro"/>
</dbReference>
<evidence type="ECO:0000256" key="2">
    <source>
        <dbReference type="ARBA" id="ARBA00022490"/>
    </source>
</evidence>
<evidence type="ECO:0000256" key="3">
    <source>
        <dbReference type="ARBA" id="ARBA00022517"/>
    </source>
</evidence>
<reference evidence="11" key="1">
    <citation type="submission" date="2021-01" db="EMBL/GenBank/DDBJ databases">
        <authorList>
            <person name="Corre E."/>
            <person name="Pelletier E."/>
            <person name="Niang G."/>
            <person name="Scheremetjew M."/>
            <person name="Finn R."/>
            <person name="Kale V."/>
            <person name="Holt S."/>
            <person name="Cochrane G."/>
            <person name="Meng A."/>
            <person name="Brown T."/>
            <person name="Cohen L."/>
        </authorList>
    </citation>
    <scope>NUCLEOTIDE SEQUENCE</scope>
    <source>
        <strain evidence="11">CCMP1413</strain>
    </source>
</reference>
<dbReference type="EMBL" id="HBDZ01012882">
    <property type="protein sequence ID" value="CAD8246869.1"/>
    <property type="molecule type" value="Transcribed_RNA"/>
</dbReference>
<dbReference type="FunFam" id="3.40.50.300:FF:000746">
    <property type="entry name" value="Ribosome assembly protein 1"/>
    <property type="match status" value="1"/>
</dbReference>
<dbReference type="InterPro" id="IPR041095">
    <property type="entry name" value="EFG_II"/>
</dbReference>
<dbReference type="SUPFAM" id="SSF54211">
    <property type="entry name" value="Ribosomal protein S5 domain 2-like"/>
    <property type="match status" value="1"/>
</dbReference>
<evidence type="ECO:0000256" key="8">
    <source>
        <dbReference type="ARBA" id="ARBA00068031"/>
    </source>
</evidence>
<dbReference type="PANTHER" id="PTHR42908:SF3">
    <property type="entry name" value="ELONGATION FACTOR-LIKE GTPASE 1"/>
    <property type="match status" value="1"/>
</dbReference>
<evidence type="ECO:0000256" key="6">
    <source>
        <dbReference type="ARBA" id="ARBA00023134"/>
    </source>
</evidence>
<name>A0A7R9TW69_9VIRI</name>
<evidence type="ECO:0000256" key="4">
    <source>
        <dbReference type="ARBA" id="ARBA00022741"/>
    </source>
</evidence>
<dbReference type="Pfam" id="PF14492">
    <property type="entry name" value="EFG_III"/>
    <property type="match status" value="1"/>
</dbReference>
<sequence>MPEVATSTLTSLQSCTARVRNVCVVAHVDHGKTTLTDGLIASNGIIHPRLAGSLRYLDTREDEQQRCITMKASSISLLHEGGDGRHLVNLIDSPGHVDFCSEVSAAVRLSDGAIVVVDALEGVCIQTRATLRQAWDEGLGMTLVLNKVDRLISELCLTPEEAYQRLRRVVADVNLLIGTFRSEEYISRADELAMDAEAAREAREGDEADAEDVSISIEDASAELEALLDDDDDEDMFSPERGNVAFASAYDGWAFTIDQFADMYAAKMGASRRALLKGLWGDRYYHPKTRRIVGRKLAGNKLKPMFAQLCLEPIWRVYSTAAEDDAQAGRPLLTALASKMKLSVPARELSKAETASAVRSVMRAWLPLAKAVLSNVAHALPSPADAAATRAPHLLGASGAARKRNELPSRPDEAEETAACSRAIAQCSSDESAPVVAYVAKMVSVELADLPPQSAAAAAARTEAAAAEIDSGDAPPQIFVAVARVFSGVLTAATSLYVLNAAHDPSDAACVEAAAARVLPPGSVELFLPMGRALEPVESVPAGNLVAIAGLSSRILKSATLASTPLSRALAPMSFPAAPIVRVAVEPSCATDLPQLEAGLRLLNQADPFVDVVQEPTGELVVGAAGEVHLERCVKDLQERFARVPVRVSAPLIAFRESLASAEEQRPPPQPSALPAYWRGAAVPADGTRVGAGMKWAAEVSLGGGAHAAVARLRVRCARIPLTLAKAIDESRDELAAALGGAEGGAGVDADVGAIAATVTEQAPGSGPASAGDDREHDAPVVAEAARAVHDRLLAAAGQVSEQAADGAWGAEAPDTMGLQPAELLARMWSLGPHNTGACMLLAAGRDGGRCARDAALRATAADAIAGGDADALSERWIPLGHPAASRRLRLVDGDCDGEAQAEAKGDPGLVAAVDQLGTQLATLEAGVLAGFQAAAQAGPLCNEPMWAVAFEVEACLDTSASRDAAEGTGGDGKASVGSAAGGAGGANLSALSGQALSATKEALRAAMLASGPRLVEAMYICECGARTDALGGAYASISRRRGRVLREEMVEGADSFLILAHMPVAESFGFADELRTRTSGAASAMLMFSHWEPISGEAVETDPLFVPLTEDEREEHGEGGDVPTTNVARRLVDGVRRRKGLMVEVKVVASATKQSTRARKK</sequence>
<dbReference type="FunFam" id="3.30.70.870:FF:000002">
    <property type="entry name" value="Translation elongation factor 2"/>
    <property type="match status" value="1"/>
</dbReference>
<dbReference type="FunFam" id="3.30.70.240:FF:000006">
    <property type="entry name" value="Elongation factor like GTPase 1"/>
    <property type="match status" value="1"/>
</dbReference>
<dbReference type="Pfam" id="PF00009">
    <property type="entry name" value="GTP_EFTU"/>
    <property type="match status" value="1"/>
</dbReference>
<dbReference type="SMART" id="SM00838">
    <property type="entry name" value="EFG_C"/>
    <property type="match status" value="1"/>
</dbReference>
<keyword evidence="4" id="KW-0547">Nucleotide-binding</keyword>
<dbReference type="InterPro" id="IPR000640">
    <property type="entry name" value="EFG_V-like"/>
</dbReference>
<dbReference type="CDD" id="cd04096">
    <property type="entry name" value="eEF2_snRNP_like_C"/>
    <property type="match status" value="1"/>
</dbReference>
<protein>
    <recommendedName>
        <fullName evidence="8">Ribosome assembly protein 1</fullName>
    </recommendedName>
    <alternativeName>
        <fullName evidence="9">Elongation factor-like 1</fullName>
    </alternativeName>
</protein>
<keyword evidence="3" id="KW-0690">Ribosome biogenesis</keyword>
<evidence type="ECO:0000256" key="5">
    <source>
        <dbReference type="ARBA" id="ARBA00022801"/>
    </source>
</evidence>
<dbReference type="InterPro" id="IPR000795">
    <property type="entry name" value="T_Tr_GTP-bd_dom"/>
</dbReference>
<proteinExistence type="predicted"/>
<dbReference type="InterPro" id="IPR014721">
    <property type="entry name" value="Ribsml_uS5_D2-typ_fold_subgr"/>
</dbReference>
<dbReference type="CDD" id="cd01885">
    <property type="entry name" value="EF2"/>
    <property type="match status" value="1"/>
</dbReference>
<feature type="domain" description="Tr-type G" evidence="10">
    <location>
        <begin position="17"/>
        <end position="272"/>
    </location>
</feature>
<dbReference type="PANTHER" id="PTHR42908">
    <property type="entry name" value="TRANSLATION ELONGATION FACTOR-RELATED"/>
    <property type="match status" value="1"/>
</dbReference>
<evidence type="ECO:0000256" key="9">
    <source>
        <dbReference type="ARBA" id="ARBA00081809"/>
    </source>
</evidence>
<evidence type="ECO:0000256" key="1">
    <source>
        <dbReference type="ARBA" id="ARBA00004496"/>
    </source>
</evidence>
<accession>A0A7R9TW69</accession>
<dbReference type="GO" id="GO:0005525">
    <property type="term" value="F:GTP binding"/>
    <property type="evidence" value="ECO:0007669"/>
    <property type="project" value="UniProtKB-KW"/>
</dbReference>
<evidence type="ECO:0000256" key="7">
    <source>
        <dbReference type="ARBA" id="ARBA00048548"/>
    </source>
</evidence>
<keyword evidence="5" id="KW-0378">Hydrolase</keyword>
<dbReference type="PROSITE" id="PS51722">
    <property type="entry name" value="G_TR_2"/>
    <property type="match status" value="1"/>
</dbReference>
<dbReference type="InterPro" id="IPR035647">
    <property type="entry name" value="EFG_III/V"/>
</dbReference>
<dbReference type="SUPFAM" id="SSF54980">
    <property type="entry name" value="EF-G C-terminal domain-like"/>
    <property type="match status" value="2"/>
</dbReference>
<evidence type="ECO:0000259" key="10">
    <source>
        <dbReference type="PROSITE" id="PS51722"/>
    </source>
</evidence>
<dbReference type="GO" id="GO:0043022">
    <property type="term" value="F:ribosome binding"/>
    <property type="evidence" value="ECO:0007669"/>
    <property type="project" value="TreeGrafter"/>
</dbReference>
<dbReference type="Pfam" id="PF00679">
    <property type="entry name" value="EFG_C"/>
    <property type="match status" value="1"/>
</dbReference>
<dbReference type="CDD" id="cd16261">
    <property type="entry name" value="EF2_snRNP_III"/>
    <property type="match status" value="1"/>
</dbReference>
<comment type="subcellular location">
    <subcellularLocation>
        <location evidence="1">Cytoplasm</location>
    </subcellularLocation>
</comment>
<gene>
    <name evidence="11" type="ORF">PCOL08062_LOCUS9877</name>
</gene>
<dbReference type="AlphaFoldDB" id="A0A7R9TW69"/>
<dbReference type="GO" id="GO:1990904">
    <property type="term" value="C:ribonucleoprotein complex"/>
    <property type="evidence" value="ECO:0007669"/>
    <property type="project" value="TreeGrafter"/>
</dbReference>
<dbReference type="SUPFAM" id="SSF50447">
    <property type="entry name" value="Translation proteins"/>
    <property type="match status" value="1"/>
</dbReference>
<dbReference type="GO" id="GO:0005829">
    <property type="term" value="C:cytosol"/>
    <property type="evidence" value="ECO:0007669"/>
    <property type="project" value="TreeGrafter"/>
</dbReference>
<dbReference type="Gene3D" id="3.30.70.870">
    <property type="entry name" value="Elongation Factor G (Translational Gtpase), domain 3"/>
    <property type="match status" value="1"/>
</dbReference>
<dbReference type="NCBIfam" id="TIGR00231">
    <property type="entry name" value="small_GTP"/>
    <property type="match status" value="1"/>
</dbReference>
<dbReference type="PRINTS" id="PR00315">
    <property type="entry name" value="ELONGATNFCT"/>
</dbReference>
<dbReference type="Gene3D" id="3.40.50.300">
    <property type="entry name" value="P-loop containing nucleotide triphosphate hydrolases"/>
    <property type="match status" value="1"/>
</dbReference>
<dbReference type="GO" id="GO:0042256">
    <property type="term" value="P:cytosolic ribosome assembly"/>
    <property type="evidence" value="ECO:0007669"/>
    <property type="project" value="TreeGrafter"/>
</dbReference>
<keyword evidence="6" id="KW-0342">GTP-binding</keyword>
<dbReference type="Gene3D" id="3.90.1430.10">
    <property type="entry name" value="Yeast translation eEF2 (G' domain)"/>
    <property type="match status" value="1"/>
</dbReference>
<organism evidence="11">
    <name type="scientific">Prasinoderma coloniale</name>
    <dbReference type="NCBI Taxonomy" id="156133"/>
    <lineage>
        <taxon>Eukaryota</taxon>
        <taxon>Viridiplantae</taxon>
        <taxon>Prasinodermophyta</taxon>
        <taxon>Prasinodermophyceae</taxon>
        <taxon>Prasinodermales</taxon>
        <taxon>Prasinodermaceae</taxon>
        <taxon>Prasinoderma</taxon>
    </lineage>
</organism>
<dbReference type="Gene3D" id="3.30.230.10">
    <property type="match status" value="1"/>
</dbReference>